<dbReference type="PANTHER" id="PTHR24270:SF24">
    <property type="entry name" value="LOW-DENSITY LIPOPROTEIN RECEPTOR CLASS A DOMAIN-CONTAINING PROTEIN 3"/>
    <property type="match status" value="1"/>
</dbReference>
<dbReference type="Proteomes" id="UP000678393">
    <property type="component" value="Unassembled WGS sequence"/>
</dbReference>
<dbReference type="GO" id="GO:0012505">
    <property type="term" value="C:endomembrane system"/>
    <property type="evidence" value="ECO:0007669"/>
    <property type="project" value="UniProtKB-SubCell"/>
</dbReference>
<gene>
    <name evidence="13" type="ORF">CUNI_LOCUS9491</name>
</gene>
<protein>
    <recommendedName>
        <fullName evidence="12">Ig-like domain-containing protein</fullName>
    </recommendedName>
</protein>
<feature type="compositionally biased region" description="Low complexity" evidence="9">
    <location>
        <begin position="482"/>
        <end position="498"/>
    </location>
</feature>
<dbReference type="OrthoDB" id="9990982at2759"/>
<name>A0A8S3Z350_9EUPU</name>
<dbReference type="InterPro" id="IPR007110">
    <property type="entry name" value="Ig-like_dom"/>
</dbReference>
<evidence type="ECO:0000313" key="14">
    <source>
        <dbReference type="Proteomes" id="UP000678393"/>
    </source>
</evidence>
<dbReference type="Gene3D" id="4.10.400.10">
    <property type="entry name" value="Low-density Lipoprotein Receptor"/>
    <property type="match status" value="2"/>
</dbReference>
<evidence type="ECO:0000256" key="8">
    <source>
        <dbReference type="PROSITE-ProRule" id="PRU00124"/>
    </source>
</evidence>
<evidence type="ECO:0000256" key="1">
    <source>
        <dbReference type="ARBA" id="ARBA00004167"/>
    </source>
</evidence>
<dbReference type="SUPFAM" id="SSF57424">
    <property type="entry name" value="LDL receptor-like module"/>
    <property type="match status" value="2"/>
</dbReference>
<dbReference type="PROSITE" id="PS50068">
    <property type="entry name" value="LDLRA_2"/>
    <property type="match status" value="2"/>
</dbReference>
<dbReference type="CDD" id="cd00112">
    <property type="entry name" value="LDLa"/>
    <property type="match status" value="2"/>
</dbReference>
<feature type="compositionally biased region" description="Polar residues" evidence="9">
    <location>
        <begin position="345"/>
        <end position="369"/>
    </location>
</feature>
<comment type="caution">
    <text evidence="13">The sequence shown here is derived from an EMBL/GenBank/DDBJ whole genome shotgun (WGS) entry which is preliminary data.</text>
</comment>
<keyword evidence="3 10" id="KW-0812">Transmembrane</keyword>
<evidence type="ECO:0000259" key="12">
    <source>
        <dbReference type="PROSITE" id="PS50835"/>
    </source>
</evidence>
<dbReference type="SMART" id="SM00192">
    <property type="entry name" value="LDLa"/>
    <property type="match status" value="2"/>
</dbReference>
<evidence type="ECO:0000256" key="3">
    <source>
        <dbReference type="ARBA" id="ARBA00022692"/>
    </source>
</evidence>
<feature type="signal peptide" evidence="11">
    <location>
        <begin position="1"/>
        <end position="23"/>
    </location>
</feature>
<proteinExistence type="predicted"/>
<dbReference type="InterPro" id="IPR036055">
    <property type="entry name" value="LDL_receptor-like_sf"/>
</dbReference>
<feature type="region of interest" description="Disordered" evidence="9">
    <location>
        <begin position="476"/>
        <end position="536"/>
    </location>
</feature>
<dbReference type="PANTHER" id="PTHR24270">
    <property type="entry name" value="LOW-DENSITY LIPOPROTEIN RECEPTOR-RELATED"/>
    <property type="match status" value="1"/>
</dbReference>
<feature type="transmembrane region" description="Helical" evidence="10">
    <location>
        <begin position="227"/>
        <end position="248"/>
    </location>
</feature>
<dbReference type="PROSITE" id="PS50835">
    <property type="entry name" value="IG_LIKE"/>
    <property type="match status" value="1"/>
</dbReference>
<dbReference type="PROSITE" id="PS01209">
    <property type="entry name" value="LDLRA_1"/>
    <property type="match status" value="2"/>
</dbReference>
<dbReference type="SMART" id="SM00409">
    <property type="entry name" value="IG"/>
    <property type="match status" value="1"/>
</dbReference>
<evidence type="ECO:0000313" key="13">
    <source>
        <dbReference type="EMBL" id="CAG5123933.1"/>
    </source>
</evidence>
<feature type="chain" id="PRO_5035871594" description="Ig-like domain-containing protein" evidence="11">
    <location>
        <begin position="24"/>
        <end position="850"/>
    </location>
</feature>
<dbReference type="SUPFAM" id="SSF48726">
    <property type="entry name" value="Immunoglobulin"/>
    <property type="match status" value="1"/>
</dbReference>
<evidence type="ECO:0000256" key="6">
    <source>
        <dbReference type="ARBA" id="ARBA00023136"/>
    </source>
</evidence>
<dbReference type="Pfam" id="PF00057">
    <property type="entry name" value="Ldl_recept_a"/>
    <property type="match status" value="1"/>
</dbReference>
<comment type="subcellular location">
    <subcellularLocation>
        <location evidence="2">Endomembrane system</location>
    </subcellularLocation>
    <subcellularLocation>
        <location evidence="1">Membrane</location>
        <topology evidence="1">Single-pass membrane protein</topology>
    </subcellularLocation>
</comment>
<feature type="disulfide bond" evidence="8">
    <location>
        <begin position="171"/>
        <end position="189"/>
    </location>
</feature>
<evidence type="ECO:0000256" key="10">
    <source>
        <dbReference type="SAM" id="Phobius"/>
    </source>
</evidence>
<feature type="domain" description="Ig-like" evidence="12">
    <location>
        <begin position="40"/>
        <end position="113"/>
    </location>
</feature>
<dbReference type="InterPro" id="IPR050685">
    <property type="entry name" value="LDLR"/>
</dbReference>
<keyword evidence="5 10" id="KW-1133">Transmembrane helix</keyword>
<keyword evidence="4" id="KW-0677">Repeat</keyword>
<dbReference type="GO" id="GO:0016192">
    <property type="term" value="P:vesicle-mediated transport"/>
    <property type="evidence" value="ECO:0007669"/>
    <property type="project" value="UniProtKB-ARBA"/>
</dbReference>
<keyword evidence="7 8" id="KW-1015">Disulfide bond</keyword>
<keyword evidence="14" id="KW-1185">Reference proteome</keyword>
<evidence type="ECO:0000256" key="9">
    <source>
        <dbReference type="SAM" id="MobiDB-lite"/>
    </source>
</evidence>
<feature type="compositionally biased region" description="Polar residues" evidence="9">
    <location>
        <begin position="517"/>
        <end position="536"/>
    </location>
</feature>
<dbReference type="InterPro" id="IPR013783">
    <property type="entry name" value="Ig-like_fold"/>
</dbReference>
<sequence length="850" mass="90692">MEMKCLWAELRFIIIGCLTAVKCQKSQHLVLSEPRRTGVEGTALQVNCTANVTSSMDSLKWIPVHEGQSGIQQSLVTNTTVVMTIPSLQGSDAGRYKCLLVMSDGREETTEFELMVRRKEANSAACSITQFKCKKTKHCIFLRYRCDGKDDCGDGSDEDCESDPCLNKFRCNNSRCIDTQEVCNHIDNCGDRSDEATICFLGKFMSTTQSVTEDNQFGWLKITMSTVIASTVGAVILISFIVIVVFRVKMKRQREQRISRALEGMYRHGESREATSSGQGDEAAGDQRPFLPSGSCHYGNIIVNVNNGVQYLPGYDYSLFVGVPPPYSECSGGDLKSQPPPYSTIDRSNSRQQACVSQPSEAQPDRQSLSVSSVQNCLAGVRGPEHLGIAVPGHSEPCSVVFHGGSQVQDLESLSGITPKLLQSLLGSHCEAAPDTDGYRSSFHSLPASADCWPTRGQVGHILPSRVGLMASHSLARPAPRTTCSSTQTSQQKSLVSTDSGQQVAGAESRPGGQDKFVSNRSIAPNVSDSADGSMAQQVAVGQDTLVVERDNTVGSVDVPAMSRGVYQVPVSDFLDTYEAAPNNPCTLSSLVANGGSDFDDLIVPLLGCSQDEESLSDKTCSVRKPVDGLNSAASVMADITDCFRLADTETAPGCIASVNEVTCGSEDRELRPGQLCRQNDSSPADNSALLAAAAGSPLLVTAENGIRFESLLPTVCADLPTRKAGWGSQLLLNDGTIAPSLQQSSTDQSSGSSLGVDASITPSDSCNITGSKHPSSGELNVLLLQTSRQTASSQILSGLTDVYAAEQPTLAHVSIEPVVNTKRPTGVVTRPALPKFNSDFALPHSDQPS</sequence>
<evidence type="ECO:0000256" key="11">
    <source>
        <dbReference type="SAM" id="SignalP"/>
    </source>
</evidence>
<evidence type="ECO:0000256" key="7">
    <source>
        <dbReference type="ARBA" id="ARBA00023157"/>
    </source>
</evidence>
<evidence type="ECO:0000256" key="5">
    <source>
        <dbReference type="ARBA" id="ARBA00022989"/>
    </source>
</evidence>
<evidence type="ECO:0000256" key="4">
    <source>
        <dbReference type="ARBA" id="ARBA00022737"/>
    </source>
</evidence>
<keyword evidence="6 10" id="KW-0472">Membrane</keyword>
<dbReference type="InterPro" id="IPR003599">
    <property type="entry name" value="Ig_sub"/>
</dbReference>
<comment type="caution">
    <text evidence="8">Lacks conserved residue(s) required for the propagation of feature annotation.</text>
</comment>
<dbReference type="EMBL" id="CAJHNH020001657">
    <property type="protein sequence ID" value="CAG5123933.1"/>
    <property type="molecule type" value="Genomic_DNA"/>
</dbReference>
<feature type="region of interest" description="Disordered" evidence="9">
    <location>
        <begin position="330"/>
        <end position="369"/>
    </location>
</feature>
<dbReference type="GO" id="GO:0005886">
    <property type="term" value="C:plasma membrane"/>
    <property type="evidence" value="ECO:0007669"/>
    <property type="project" value="TreeGrafter"/>
</dbReference>
<dbReference type="InterPro" id="IPR036179">
    <property type="entry name" value="Ig-like_dom_sf"/>
</dbReference>
<dbReference type="Gene3D" id="2.60.40.10">
    <property type="entry name" value="Immunoglobulins"/>
    <property type="match status" value="1"/>
</dbReference>
<dbReference type="AlphaFoldDB" id="A0A8S3Z350"/>
<reference evidence="13" key="1">
    <citation type="submission" date="2021-04" db="EMBL/GenBank/DDBJ databases">
        <authorList>
            <consortium name="Molecular Ecology Group"/>
        </authorList>
    </citation>
    <scope>NUCLEOTIDE SEQUENCE</scope>
</reference>
<organism evidence="13 14">
    <name type="scientific">Candidula unifasciata</name>
    <dbReference type="NCBI Taxonomy" id="100452"/>
    <lineage>
        <taxon>Eukaryota</taxon>
        <taxon>Metazoa</taxon>
        <taxon>Spiralia</taxon>
        <taxon>Lophotrochozoa</taxon>
        <taxon>Mollusca</taxon>
        <taxon>Gastropoda</taxon>
        <taxon>Heterobranchia</taxon>
        <taxon>Euthyneura</taxon>
        <taxon>Panpulmonata</taxon>
        <taxon>Eupulmonata</taxon>
        <taxon>Stylommatophora</taxon>
        <taxon>Helicina</taxon>
        <taxon>Helicoidea</taxon>
        <taxon>Geomitridae</taxon>
        <taxon>Candidula</taxon>
    </lineage>
</organism>
<feature type="region of interest" description="Disordered" evidence="9">
    <location>
        <begin position="267"/>
        <end position="289"/>
    </location>
</feature>
<dbReference type="PRINTS" id="PR00261">
    <property type="entry name" value="LDLRECEPTOR"/>
</dbReference>
<keyword evidence="11" id="KW-0732">Signal</keyword>
<accession>A0A8S3Z350</accession>
<evidence type="ECO:0000256" key="2">
    <source>
        <dbReference type="ARBA" id="ARBA00004308"/>
    </source>
</evidence>
<dbReference type="InterPro" id="IPR023415">
    <property type="entry name" value="LDLR_class-A_CS"/>
</dbReference>
<dbReference type="InterPro" id="IPR002172">
    <property type="entry name" value="LDrepeatLR_classA_rpt"/>
</dbReference>